<protein>
    <recommendedName>
        <fullName evidence="3">Cytoplasmic tRNA 2-thiolation protein 2</fullName>
    </recommendedName>
</protein>
<dbReference type="GeneID" id="106172526"/>
<name>A0A1S3JE92_LINAN</name>
<dbReference type="GO" id="GO:0002143">
    <property type="term" value="P:tRNA wobble position uridine thiolation"/>
    <property type="evidence" value="ECO:0007669"/>
    <property type="project" value="TreeGrafter"/>
</dbReference>
<dbReference type="InParanoid" id="A0A1S3JE92"/>
<dbReference type="InterPro" id="IPR014729">
    <property type="entry name" value="Rossmann-like_a/b/a_fold"/>
</dbReference>
<dbReference type="AlphaFoldDB" id="A0A1S3JE92"/>
<dbReference type="Pfam" id="PF10288">
    <property type="entry name" value="CTU2"/>
    <property type="match status" value="1"/>
</dbReference>
<sequence>MCSVQDGEDVIPERKKTGKFTEGERRPCMKCGESAAVIIRVNDAFCRGCFLTYCTHKFRSAFGKSKLIRDGEKVLVAFSGGQSSTALLHLIQEGLSERAQKKLRFIPSFVFIDEGAVLNQTQEERSETCQQVAALLQQSGFPWNIISLEKIMQESNSLEKFELSEQFESLHVSEKDQEELKSLWNSVKTLSAKEEMIRTLRSRLLVSIATAGGYSKVLVGDTGTKLSIRLLSDVAQGRGMHLPFETGFADCRHPEMKIVRPVRDFTAKEVAMYNAFHNLQPLVLPALTTKAASNASIERLTETFVTGLQADFPSTVSTIFRTGEKLSVEDMDSEVDRCQFCQAPLDTNVPASSALNATLFSQSLSQKSSTSTIGGASNCDKTDSCCGEGDGSCQTQKDFRLTKEDLADVLCYGCRLVIKDMNSVDDLLPANVLQSAAAAVRRKKMKDEIQDFLLPS</sequence>
<dbReference type="PANTHER" id="PTHR20882:SF14">
    <property type="entry name" value="CYTOPLASMIC TRNA 2-THIOLATION PROTEIN 2"/>
    <property type="match status" value="1"/>
</dbReference>
<evidence type="ECO:0000313" key="4">
    <source>
        <dbReference type="Proteomes" id="UP000085678"/>
    </source>
</evidence>
<proteinExistence type="inferred from homology"/>
<dbReference type="HAMAP" id="MF_03054">
    <property type="entry name" value="CTU2"/>
    <property type="match status" value="1"/>
</dbReference>
<evidence type="ECO:0000256" key="1">
    <source>
        <dbReference type="ARBA" id="ARBA00022490"/>
    </source>
</evidence>
<organism evidence="4 5">
    <name type="scientific">Lingula anatina</name>
    <name type="common">Brachiopod</name>
    <name type="synonym">Lingula unguis</name>
    <dbReference type="NCBI Taxonomy" id="7574"/>
    <lineage>
        <taxon>Eukaryota</taxon>
        <taxon>Metazoa</taxon>
        <taxon>Spiralia</taxon>
        <taxon>Lophotrochozoa</taxon>
        <taxon>Brachiopoda</taxon>
        <taxon>Linguliformea</taxon>
        <taxon>Lingulata</taxon>
        <taxon>Lingulida</taxon>
        <taxon>Linguloidea</taxon>
        <taxon>Lingulidae</taxon>
        <taxon>Lingula</taxon>
    </lineage>
</organism>
<dbReference type="OrthoDB" id="25129at2759"/>
<dbReference type="RefSeq" id="XP_013408735.1">
    <property type="nucleotide sequence ID" value="XM_013553281.1"/>
</dbReference>
<dbReference type="FunCoup" id="A0A1S3JE92">
    <property type="interactions" value="2096"/>
</dbReference>
<dbReference type="GO" id="GO:0016779">
    <property type="term" value="F:nucleotidyltransferase activity"/>
    <property type="evidence" value="ECO:0007669"/>
    <property type="project" value="UniProtKB-UniRule"/>
</dbReference>
<evidence type="ECO:0000256" key="2">
    <source>
        <dbReference type="ARBA" id="ARBA00022694"/>
    </source>
</evidence>
<evidence type="ECO:0000256" key="3">
    <source>
        <dbReference type="HAMAP-Rule" id="MF_03054"/>
    </source>
</evidence>
<dbReference type="InterPro" id="IPR019407">
    <property type="entry name" value="CTU2"/>
</dbReference>
<comment type="pathway">
    <text evidence="3">tRNA modification; 5-methoxycarbonylmethyl-2-thiouridine-tRNA biosynthesis.</text>
</comment>
<keyword evidence="2 3" id="KW-0819">tRNA processing</keyword>
<reference evidence="5" key="1">
    <citation type="submission" date="2025-08" db="UniProtKB">
        <authorList>
            <consortium name="RefSeq"/>
        </authorList>
    </citation>
    <scope>IDENTIFICATION</scope>
    <source>
        <tissue evidence="5">Gonads</tissue>
    </source>
</reference>
<keyword evidence="1 3" id="KW-0963">Cytoplasm</keyword>
<dbReference type="Gene3D" id="3.40.50.620">
    <property type="entry name" value="HUPs"/>
    <property type="match status" value="1"/>
</dbReference>
<comment type="similarity">
    <text evidence="3">Belongs to the CTU2/NCS2 family.</text>
</comment>
<keyword evidence="4" id="KW-1185">Reference proteome</keyword>
<dbReference type="PANTHER" id="PTHR20882">
    <property type="entry name" value="CYTOPLASMIC TRNA 2-THIOLATION PROTEIN 2"/>
    <property type="match status" value="1"/>
</dbReference>
<dbReference type="GO" id="GO:0005829">
    <property type="term" value="C:cytosol"/>
    <property type="evidence" value="ECO:0007669"/>
    <property type="project" value="TreeGrafter"/>
</dbReference>
<gene>
    <name evidence="5" type="primary">LOC106172526</name>
</gene>
<dbReference type="SUPFAM" id="SSF52402">
    <property type="entry name" value="Adenine nucleotide alpha hydrolases-like"/>
    <property type="match status" value="1"/>
</dbReference>
<evidence type="ECO:0000313" key="5">
    <source>
        <dbReference type="RefSeq" id="XP_013408735.1"/>
    </source>
</evidence>
<comment type="function">
    <text evidence="3">Plays a central role in 2-thiolation of mcm(5)S(2)U at tRNA wobble positions of tRNA(Lys), tRNA(Glu) and tRNA(Gln). May act by forming a heterodimer with NCS6/CTU1 that ligates sulfur from thiocarboxylated URM1 onto the uridine of tRNAs at wobble position.</text>
</comment>
<dbReference type="GO" id="GO:0000049">
    <property type="term" value="F:tRNA binding"/>
    <property type="evidence" value="ECO:0007669"/>
    <property type="project" value="InterPro"/>
</dbReference>
<dbReference type="STRING" id="7574.A0A1S3JE92"/>
<dbReference type="UniPathway" id="UPA00988"/>
<accession>A0A1S3JE92</accession>
<dbReference type="GO" id="GO:0032447">
    <property type="term" value="P:protein urmylation"/>
    <property type="evidence" value="ECO:0007669"/>
    <property type="project" value="UniProtKB-UniRule"/>
</dbReference>
<comment type="subcellular location">
    <subcellularLocation>
        <location evidence="3">Cytoplasm</location>
    </subcellularLocation>
</comment>
<dbReference type="GO" id="GO:0016783">
    <property type="term" value="F:sulfurtransferase activity"/>
    <property type="evidence" value="ECO:0007669"/>
    <property type="project" value="TreeGrafter"/>
</dbReference>
<dbReference type="KEGG" id="lak:106172526"/>
<dbReference type="Proteomes" id="UP000085678">
    <property type="component" value="Unplaced"/>
</dbReference>